<sequence length="121" mass="13291">MLKKTIIATVLLILAVASSGCVIDGYDVKLGILDVPDNGWCPIGTPFQITDIKNDTSYTIKFTGIEVIDGTDMCRMCGQIGNETKYLSCDIYFDEGCENELCILHDSEGNIFYTSAINFSQ</sequence>
<evidence type="ECO:0000313" key="2">
    <source>
        <dbReference type="Proteomes" id="UP000315423"/>
    </source>
</evidence>
<reference evidence="1" key="1">
    <citation type="submission" date="2018-09" db="EMBL/GenBank/DDBJ databases">
        <title>A genomic encyclopedia of anaerobic methanotrophic archaea.</title>
        <authorList>
            <person name="Skennerton C.T."/>
            <person name="Chadwick G.L."/>
            <person name="Laso-Perez R."/>
            <person name="Leu A.O."/>
            <person name="Speth D.R."/>
            <person name="Yu H."/>
            <person name="Morgan-Lang C."/>
            <person name="Hatzenpichler R."/>
            <person name="Goudeau D."/>
            <person name="Malmstrom R."/>
            <person name="Woyke T."/>
            <person name="Hallam S."/>
            <person name="Tyson G.W."/>
            <person name="Wegener G."/>
            <person name="Boetius A."/>
            <person name="Orphan V.J."/>
        </authorList>
    </citation>
    <scope>NUCLEOTIDE SEQUENCE</scope>
    <source>
        <strain evidence="1">CONS3730D10UFb2</strain>
    </source>
</reference>
<evidence type="ECO:0000313" key="1">
    <source>
        <dbReference type="EMBL" id="TKY92116.1"/>
    </source>
</evidence>
<gene>
    <name evidence="1" type="ORF">C5S46_02360</name>
</gene>
<accession>A0AC61SBV5</accession>
<proteinExistence type="predicted"/>
<protein>
    <submittedName>
        <fullName evidence="1">Uncharacterized protein</fullName>
    </submittedName>
</protein>
<dbReference type="Proteomes" id="UP000315423">
    <property type="component" value="Unassembled WGS sequence"/>
</dbReference>
<organism evidence="1 2">
    <name type="scientific">Candidatus Methanomarinus sp</name>
    <dbReference type="NCBI Taxonomy" id="3386244"/>
    <lineage>
        <taxon>Archaea</taxon>
        <taxon>Methanobacteriati</taxon>
        <taxon>Methanobacteriota</taxon>
        <taxon>Stenosarchaea group</taxon>
        <taxon>Methanomicrobia</taxon>
        <taxon>Methanosarcinales</taxon>
        <taxon>ANME-2 cluster</taxon>
        <taxon>Candidatus Methanocomedenaceae</taxon>
        <taxon>Candidatus Methanomarinus</taxon>
    </lineage>
</organism>
<comment type="caution">
    <text evidence="1">The sequence shown here is derived from an EMBL/GenBank/DDBJ whole genome shotgun (WGS) entry which is preliminary data.</text>
</comment>
<dbReference type="EMBL" id="QYBA01000075">
    <property type="protein sequence ID" value="TKY92116.1"/>
    <property type="molecule type" value="Genomic_DNA"/>
</dbReference>
<name>A0AC61SBV5_9EURY</name>